<evidence type="ECO:0000313" key="9">
    <source>
        <dbReference type="Proteomes" id="UP000297638"/>
    </source>
</evidence>
<keyword evidence="5" id="KW-0560">Oxidoreductase</keyword>
<comment type="similarity">
    <text evidence="2">Belongs to the acyl-CoA dehydrogenase family.</text>
</comment>
<dbReference type="PANTHER" id="PTHR43884:SF20">
    <property type="entry name" value="ACYL-COA DEHYDROGENASE FADE28"/>
    <property type="match status" value="1"/>
</dbReference>
<keyword evidence="4" id="KW-0274">FAD</keyword>
<dbReference type="PANTHER" id="PTHR43884">
    <property type="entry name" value="ACYL-COA DEHYDROGENASE"/>
    <property type="match status" value="1"/>
</dbReference>
<evidence type="ECO:0000259" key="7">
    <source>
        <dbReference type="Pfam" id="PF02771"/>
    </source>
</evidence>
<evidence type="ECO:0000313" key="8">
    <source>
        <dbReference type="EMBL" id="TFH55778.1"/>
    </source>
</evidence>
<dbReference type="InterPro" id="IPR036250">
    <property type="entry name" value="AcylCo_DH-like_C"/>
</dbReference>
<proteinExistence type="inferred from homology"/>
<accession>A0A4Y8TVH1</accession>
<protein>
    <submittedName>
        <fullName evidence="8">Acyl-CoA dehydrogenase</fullName>
    </submittedName>
</protein>
<evidence type="ECO:0000256" key="3">
    <source>
        <dbReference type="ARBA" id="ARBA00022630"/>
    </source>
</evidence>
<dbReference type="InterPro" id="IPR037069">
    <property type="entry name" value="AcylCoA_DH/ox_N_sf"/>
</dbReference>
<keyword evidence="3" id="KW-0285">Flavoprotein</keyword>
<dbReference type="InterPro" id="IPR013786">
    <property type="entry name" value="AcylCoA_DH/ox_N"/>
</dbReference>
<dbReference type="Gene3D" id="1.10.540.10">
    <property type="entry name" value="Acyl-CoA dehydrogenase/oxidase, N-terminal domain"/>
    <property type="match status" value="1"/>
</dbReference>
<evidence type="ECO:0000256" key="4">
    <source>
        <dbReference type="ARBA" id="ARBA00022827"/>
    </source>
</evidence>
<organism evidence="8 9">
    <name type="scientific">Glutamicibacter arilaitensis</name>
    <dbReference type="NCBI Taxonomy" id="256701"/>
    <lineage>
        <taxon>Bacteria</taxon>
        <taxon>Bacillati</taxon>
        <taxon>Actinomycetota</taxon>
        <taxon>Actinomycetes</taxon>
        <taxon>Micrococcales</taxon>
        <taxon>Micrococcaceae</taxon>
        <taxon>Glutamicibacter</taxon>
    </lineage>
</organism>
<dbReference type="EMBL" id="SPDS01000001">
    <property type="protein sequence ID" value="TFH55778.1"/>
    <property type="molecule type" value="Genomic_DNA"/>
</dbReference>
<feature type="domain" description="Acyl-CoA dehydrogenase/oxidase C-terminal" evidence="6">
    <location>
        <begin position="184"/>
        <end position="317"/>
    </location>
</feature>
<dbReference type="InterPro" id="IPR009075">
    <property type="entry name" value="AcylCo_DH/oxidase_C"/>
</dbReference>
<dbReference type="Pfam" id="PF02771">
    <property type="entry name" value="Acyl-CoA_dh_N"/>
    <property type="match status" value="1"/>
</dbReference>
<feature type="domain" description="Acyl-CoA dehydrogenase/oxidase N-terminal" evidence="7">
    <location>
        <begin position="6"/>
        <end position="84"/>
    </location>
</feature>
<dbReference type="Proteomes" id="UP000297638">
    <property type="component" value="Unassembled WGS sequence"/>
</dbReference>
<dbReference type="GO" id="GO:0050660">
    <property type="term" value="F:flavin adenine dinucleotide binding"/>
    <property type="evidence" value="ECO:0007669"/>
    <property type="project" value="InterPro"/>
</dbReference>
<evidence type="ECO:0000256" key="2">
    <source>
        <dbReference type="ARBA" id="ARBA00009347"/>
    </source>
</evidence>
<sequence length="328" mass="33856">MKFVISEEQRALAEAIDQVIESLGGSAVARAATESDAGPARELWEQLAELGLLGLCIDEADGGMGGTPVDLIVAFERLGYHAAPGPYLESAALLPDLVDAELRAALADGSAIATAAIPGFVPYALDAQLCSQQYIVTGDSITPAEAGEGQESIDAARTLHELAPAGPAAAVDPQAVALAIDRATLGSAAMLLGAGERLLEEAVAYAKLREQFGRVIGEYQGLKHQLANVRVALTFARPLLKGAALDLGTPAGERSVSAAKVAAADAAMLAARTALQVHGAIGYTQEHDLSLWLTRVHALASSWGTARYHRSRIASSILAPAAILTPAS</sequence>
<comment type="caution">
    <text evidence="8">The sequence shown here is derived from an EMBL/GenBank/DDBJ whole genome shotgun (WGS) entry which is preliminary data.</text>
</comment>
<dbReference type="SUPFAM" id="SSF47203">
    <property type="entry name" value="Acyl-CoA dehydrogenase C-terminal domain-like"/>
    <property type="match status" value="1"/>
</dbReference>
<evidence type="ECO:0000256" key="5">
    <source>
        <dbReference type="ARBA" id="ARBA00023002"/>
    </source>
</evidence>
<dbReference type="AlphaFoldDB" id="A0A4Y8TVH1"/>
<dbReference type="RefSeq" id="WP_134779084.1">
    <property type="nucleotide sequence ID" value="NZ_SPDS01000001.1"/>
</dbReference>
<evidence type="ECO:0000259" key="6">
    <source>
        <dbReference type="Pfam" id="PF00441"/>
    </source>
</evidence>
<dbReference type="Gene3D" id="1.20.140.10">
    <property type="entry name" value="Butyryl-CoA Dehydrogenase, subunit A, domain 3"/>
    <property type="match status" value="1"/>
</dbReference>
<dbReference type="InterPro" id="IPR009100">
    <property type="entry name" value="AcylCoA_DH/oxidase_NM_dom_sf"/>
</dbReference>
<evidence type="ECO:0000256" key="1">
    <source>
        <dbReference type="ARBA" id="ARBA00001974"/>
    </source>
</evidence>
<dbReference type="GO" id="GO:0003995">
    <property type="term" value="F:acyl-CoA dehydrogenase activity"/>
    <property type="evidence" value="ECO:0007669"/>
    <property type="project" value="TreeGrafter"/>
</dbReference>
<comment type="cofactor">
    <cofactor evidence="1">
        <name>FAD</name>
        <dbReference type="ChEBI" id="CHEBI:57692"/>
    </cofactor>
</comment>
<dbReference type="Pfam" id="PF00441">
    <property type="entry name" value="Acyl-CoA_dh_1"/>
    <property type="match status" value="1"/>
</dbReference>
<name>A0A4Y8TVH1_9MICC</name>
<dbReference type="SUPFAM" id="SSF56645">
    <property type="entry name" value="Acyl-CoA dehydrogenase NM domain-like"/>
    <property type="match status" value="1"/>
</dbReference>
<gene>
    <name evidence="8" type="ORF">EXY26_01440</name>
</gene>
<reference evidence="8 9" key="1">
    <citation type="submission" date="2019-03" db="EMBL/GenBank/DDBJ databases">
        <title>Glutamicibacter sp. LJH19 genome.</title>
        <authorList>
            <person name="Sinai Borker S."/>
            <person name="Kumar R."/>
        </authorList>
    </citation>
    <scope>NUCLEOTIDE SEQUENCE [LARGE SCALE GENOMIC DNA]</scope>
    <source>
        <strain evidence="8 9">LJH19</strain>
    </source>
</reference>